<dbReference type="InterPro" id="IPR027806">
    <property type="entry name" value="HARBI1_dom"/>
</dbReference>
<dbReference type="Gramene" id="GBG68879">
    <property type="protein sequence ID" value="GBG68879"/>
    <property type="gene ID" value="CBR_g3577"/>
</dbReference>
<keyword evidence="6" id="KW-1185">Reference proteome</keyword>
<dbReference type="EMBL" id="BFEA01000107">
    <property type="protein sequence ID" value="GBG68879.1"/>
    <property type="molecule type" value="Genomic_DNA"/>
</dbReference>
<gene>
    <name evidence="5" type="ORF">CBR_g3577</name>
</gene>
<name>A0A388KFR5_CHABU</name>
<feature type="compositionally biased region" description="Acidic residues" evidence="3">
    <location>
        <begin position="350"/>
        <end position="360"/>
    </location>
</feature>
<feature type="compositionally biased region" description="Acidic residues" evidence="3">
    <location>
        <begin position="423"/>
        <end position="460"/>
    </location>
</feature>
<evidence type="ECO:0000256" key="2">
    <source>
        <dbReference type="ARBA" id="ARBA00022723"/>
    </source>
</evidence>
<evidence type="ECO:0000256" key="1">
    <source>
        <dbReference type="ARBA" id="ARBA00001968"/>
    </source>
</evidence>
<reference evidence="5 6" key="1">
    <citation type="journal article" date="2018" name="Cell">
        <title>The Chara Genome: Secondary Complexity and Implications for Plant Terrestrialization.</title>
        <authorList>
            <person name="Nishiyama T."/>
            <person name="Sakayama H."/>
            <person name="Vries J.D."/>
            <person name="Buschmann H."/>
            <person name="Saint-Marcoux D."/>
            <person name="Ullrich K.K."/>
            <person name="Haas F.B."/>
            <person name="Vanderstraeten L."/>
            <person name="Becker D."/>
            <person name="Lang D."/>
            <person name="Vosolsobe S."/>
            <person name="Rombauts S."/>
            <person name="Wilhelmsson P.K.I."/>
            <person name="Janitza P."/>
            <person name="Kern R."/>
            <person name="Heyl A."/>
            <person name="Rumpler F."/>
            <person name="Villalobos L.I.A.C."/>
            <person name="Clay J.M."/>
            <person name="Skokan R."/>
            <person name="Toyoda A."/>
            <person name="Suzuki Y."/>
            <person name="Kagoshima H."/>
            <person name="Schijlen E."/>
            <person name="Tajeshwar N."/>
            <person name="Catarino B."/>
            <person name="Hetherington A.J."/>
            <person name="Saltykova A."/>
            <person name="Bonnot C."/>
            <person name="Breuninger H."/>
            <person name="Symeonidi A."/>
            <person name="Radhakrishnan G.V."/>
            <person name="Van Nieuwerburgh F."/>
            <person name="Deforce D."/>
            <person name="Chang C."/>
            <person name="Karol K.G."/>
            <person name="Hedrich R."/>
            <person name="Ulvskov P."/>
            <person name="Glockner G."/>
            <person name="Delwiche C.F."/>
            <person name="Petrasek J."/>
            <person name="Van de Peer Y."/>
            <person name="Friml J."/>
            <person name="Beilby M."/>
            <person name="Dolan L."/>
            <person name="Kohara Y."/>
            <person name="Sugano S."/>
            <person name="Fujiyama A."/>
            <person name="Delaux P.-M."/>
            <person name="Quint M."/>
            <person name="TheiBen G."/>
            <person name="Hagemann M."/>
            <person name="Harholt J."/>
            <person name="Dunand C."/>
            <person name="Zachgo S."/>
            <person name="Langdale J."/>
            <person name="Maumus F."/>
            <person name="Straeten D.V.D."/>
            <person name="Gould S.B."/>
            <person name="Rensing S.A."/>
        </authorList>
    </citation>
    <scope>NUCLEOTIDE SEQUENCE [LARGE SCALE GENOMIC DNA]</scope>
    <source>
        <strain evidence="5 6">S276</strain>
    </source>
</reference>
<keyword evidence="2" id="KW-0479">Metal-binding</keyword>
<comment type="caution">
    <text evidence="5">The sequence shown here is derived from an EMBL/GenBank/DDBJ whole genome shotgun (WGS) entry which is preliminary data.</text>
</comment>
<dbReference type="GO" id="GO:0046872">
    <property type="term" value="F:metal ion binding"/>
    <property type="evidence" value="ECO:0007669"/>
    <property type="project" value="UniProtKB-KW"/>
</dbReference>
<feature type="region of interest" description="Disordered" evidence="3">
    <location>
        <begin position="347"/>
        <end position="380"/>
    </location>
</feature>
<evidence type="ECO:0000256" key="3">
    <source>
        <dbReference type="SAM" id="MobiDB-lite"/>
    </source>
</evidence>
<protein>
    <recommendedName>
        <fullName evidence="4">DDE Tnp4 domain-containing protein</fullName>
    </recommendedName>
</protein>
<proteinExistence type="predicted"/>
<organism evidence="5 6">
    <name type="scientific">Chara braunii</name>
    <name type="common">Braun's stonewort</name>
    <dbReference type="NCBI Taxonomy" id="69332"/>
    <lineage>
        <taxon>Eukaryota</taxon>
        <taxon>Viridiplantae</taxon>
        <taxon>Streptophyta</taxon>
        <taxon>Charophyceae</taxon>
        <taxon>Charales</taxon>
        <taxon>Characeae</taxon>
        <taxon>Chara</taxon>
    </lineage>
</organism>
<dbReference type="AlphaFoldDB" id="A0A388KFR5"/>
<dbReference type="OrthoDB" id="2014913at2759"/>
<feature type="region of interest" description="Disordered" evidence="3">
    <location>
        <begin position="401"/>
        <end position="486"/>
    </location>
</feature>
<feature type="domain" description="DDE Tnp4" evidence="4">
    <location>
        <begin position="171"/>
        <end position="334"/>
    </location>
</feature>
<evidence type="ECO:0000313" key="6">
    <source>
        <dbReference type="Proteomes" id="UP000265515"/>
    </source>
</evidence>
<accession>A0A388KFR5</accession>
<dbReference type="Proteomes" id="UP000265515">
    <property type="component" value="Unassembled WGS sequence"/>
</dbReference>
<evidence type="ECO:0000313" key="5">
    <source>
        <dbReference type="EMBL" id="GBG68879.1"/>
    </source>
</evidence>
<comment type="cofactor">
    <cofactor evidence="1">
        <name>a divalent metal cation</name>
        <dbReference type="ChEBI" id="CHEBI:60240"/>
    </cofactor>
</comment>
<sequence length="640" mass="70913">MDDEWEGWLLFFVLAVIQWVSQRNVAAMAVLEAAAILPQRDNELAMAMTMLGGVVCHSLSMLSALPHPLFNEIVQQIGPHIQQATTNWRQPLPAEQKFAYALIRWATRGFYRQSNHGVGMRLASALRSNKDVADAIIKEYPNVVAFPEGRRLQNVMDAFERKGFPGCVATIDCTHLYIEKPKKEHVACYYDRTGQFLRRSCAITSAAFLMSLSVVPSWHDIRALKLSTLTSDYDNIVGILHGEPATLRDGSSIDPYLLGDTGYPLLSWIMTPHPTNRSRSPEHVVFDDMYTTARSCIEHTFGFLKAIWRNFGRRHINNLKIICKVFMACCILHNILLDHKVDMNGLTANDNDDSDDDDSDDGRRRSRRAEPPLQEGNAMAEHIVEAYDLELNKAIRKRGSGEVAGLHAREGGGVMEEGKEGEEGVEGEEKEEEGYEGEEEEEEGEEGEEGGETELMSDDDAGSRESSDGFGLLYGEHREDDDDDDPMAMEMETQVVSNLSAERDYYEVQALTSIVDLQHRFNEAPVAANLSKPSGRTDVEEVIDGILGDHHMFEQPSTTPDVDDPRNVKPSAASAIAFSPPNSPILSATFASGGEGGVGARQHVTSPKKSRVDTQALDVLALPVPTSPTKEWRDKPAGKL</sequence>
<dbReference type="Pfam" id="PF13359">
    <property type="entry name" value="DDE_Tnp_4"/>
    <property type="match status" value="1"/>
</dbReference>
<evidence type="ECO:0000259" key="4">
    <source>
        <dbReference type="Pfam" id="PF13359"/>
    </source>
</evidence>